<comment type="similarity">
    <text evidence="2">Belongs to the Orn/Lys/Arg decarboxylase class-II family.</text>
</comment>
<dbReference type="RefSeq" id="WP_090283829.1">
    <property type="nucleotide sequence ID" value="NZ_FMWO01000020.1"/>
</dbReference>
<evidence type="ECO:0000256" key="2">
    <source>
        <dbReference type="ARBA" id="ARBA00008872"/>
    </source>
</evidence>
<feature type="domain" description="Orn/DAP/Arg decarboxylase 2 N-terminal" evidence="6">
    <location>
        <begin position="54"/>
        <end position="285"/>
    </location>
</feature>
<feature type="active site" description="Proton donor" evidence="5">
    <location>
        <position position="345"/>
    </location>
</feature>
<evidence type="ECO:0000313" key="7">
    <source>
        <dbReference type="EMBL" id="SCZ84401.1"/>
    </source>
</evidence>
<dbReference type="InterPro" id="IPR009006">
    <property type="entry name" value="Ala_racemase/Decarboxylase_C"/>
</dbReference>
<organism evidence="7 8">
    <name type="scientific">Nitrosomonas mobilis</name>
    <dbReference type="NCBI Taxonomy" id="51642"/>
    <lineage>
        <taxon>Bacteria</taxon>
        <taxon>Pseudomonadati</taxon>
        <taxon>Pseudomonadota</taxon>
        <taxon>Betaproteobacteria</taxon>
        <taxon>Nitrosomonadales</taxon>
        <taxon>Nitrosomonadaceae</taxon>
        <taxon>Nitrosomonas</taxon>
    </lineage>
</organism>
<gene>
    <name evidence="7" type="primary">speC</name>
    <name evidence="7" type="ORF">NSMM_150139</name>
</gene>
<dbReference type="EC" id="4.1.1.17" evidence="7"/>
<dbReference type="InterPro" id="IPR022644">
    <property type="entry name" value="De-COase2_N"/>
</dbReference>
<reference evidence="7 8" key="1">
    <citation type="submission" date="2016-10" db="EMBL/GenBank/DDBJ databases">
        <authorList>
            <person name="de Groot N.N."/>
        </authorList>
    </citation>
    <scope>NUCLEOTIDE SEQUENCE [LARGE SCALE GENOMIC DNA]</scope>
    <source>
        <strain evidence="7">1</strain>
    </source>
</reference>
<dbReference type="GO" id="GO:0004586">
    <property type="term" value="F:ornithine decarboxylase activity"/>
    <property type="evidence" value="ECO:0007669"/>
    <property type="project" value="UniProtKB-EC"/>
</dbReference>
<dbReference type="Pfam" id="PF02784">
    <property type="entry name" value="Orn_Arg_deC_N"/>
    <property type="match status" value="1"/>
</dbReference>
<keyword evidence="3 5" id="KW-0663">Pyridoxal phosphate</keyword>
<evidence type="ECO:0000256" key="5">
    <source>
        <dbReference type="PIRSR" id="PIRSR600183-50"/>
    </source>
</evidence>
<dbReference type="STRING" id="51642.NSMM_150139"/>
<dbReference type="Gene3D" id="2.40.37.10">
    <property type="entry name" value="Lyase, Ornithine Decarboxylase, Chain A, domain 1"/>
    <property type="match status" value="1"/>
</dbReference>
<dbReference type="GO" id="GO:0033387">
    <property type="term" value="P:putrescine biosynthetic process from arginine, via ornithine"/>
    <property type="evidence" value="ECO:0007669"/>
    <property type="project" value="TreeGrafter"/>
</dbReference>
<dbReference type="FunFam" id="3.20.20.10:FF:000008">
    <property type="entry name" value="Ornithine decarboxylase"/>
    <property type="match status" value="1"/>
</dbReference>
<dbReference type="InterPro" id="IPR002433">
    <property type="entry name" value="Orn_de-COase"/>
</dbReference>
<evidence type="ECO:0000256" key="3">
    <source>
        <dbReference type="ARBA" id="ARBA00022898"/>
    </source>
</evidence>
<dbReference type="InterPro" id="IPR029066">
    <property type="entry name" value="PLP-binding_barrel"/>
</dbReference>
<dbReference type="SUPFAM" id="SSF50621">
    <property type="entry name" value="Alanine racemase C-terminal domain-like"/>
    <property type="match status" value="1"/>
</dbReference>
<dbReference type="EMBL" id="FMWO01000020">
    <property type="protein sequence ID" value="SCZ84401.1"/>
    <property type="molecule type" value="Genomic_DNA"/>
</dbReference>
<dbReference type="GO" id="GO:0005737">
    <property type="term" value="C:cytoplasm"/>
    <property type="evidence" value="ECO:0007669"/>
    <property type="project" value="TreeGrafter"/>
</dbReference>
<name>A0A1G5SCZ5_9PROT</name>
<feature type="modified residue" description="N6-(pyridoxal phosphate)lysine" evidence="5">
    <location>
        <position position="75"/>
    </location>
</feature>
<dbReference type="PANTHER" id="PTHR11482:SF6">
    <property type="entry name" value="ORNITHINE DECARBOXYLASE 1-RELATED"/>
    <property type="match status" value="1"/>
</dbReference>
<protein>
    <submittedName>
        <fullName evidence="7">Orn/DAP/Arg decarboxylases family 2</fullName>
        <ecNumber evidence="7">4.1.1.17</ecNumber>
    </submittedName>
</protein>
<accession>A0A1G5SCZ5</accession>
<evidence type="ECO:0000259" key="6">
    <source>
        <dbReference type="Pfam" id="PF02784"/>
    </source>
</evidence>
<evidence type="ECO:0000256" key="1">
    <source>
        <dbReference type="ARBA" id="ARBA00001933"/>
    </source>
</evidence>
<evidence type="ECO:0000313" key="8">
    <source>
        <dbReference type="Proteomes" id="UP000198729"/>
    </source>
</evidence>
<comment type="cofactor">
    <cofactor evidence="1 5">
        <name>pyridoxal 5'-phosphate</name>
        <dbReference type="ChEBI" id="CHEBI:597326"/>
    </cofactor>
</comment>
<dbReference type="Gene3D" id="3.20.20.10">
    <property type="entry name" value="Alanine racemase"/>
    <property type="match status" value="1"/>
</dbReference>
<keyword evidence="4 7" id="KW-0456">Lyase</keyword>
<keyword evidence="8" id="KW-1185">Reference proteome</keyword>
<sequence>MKRQTAATSLRQAQTKSESIFDTHPEVRLDFSQVKAALATGYQKPFLLIDTAIIRNKARRFKAALPRVHPHYAAKANPDPHVLKTMIEEQVGFEIASIAELDMLMQLGVPATEIFYSNPMKARAYLEYAASKGVEWYVLDSVEELRKIVSIKPDAKLYLRIDTPNIGSDWPLAGKFGTHLGDVAEIIEEAVRLKADLAGVTFHVGSQCRNPQNWRVGIERAKQVFAEMRNAGLKPRLLNIGGGYPVRHTKPIPSIEVIAEVINEAIADLPADIRVIAEPGRYLVSDSACFVCRVVGTATRNGKRWMYWDAGIFGGLIEVSEGLRYEIHTERKGSSVPWSIAGPTCDSVDVLMQEEMLPNDLQENDFIFIPNTGAYTTSYATTFNGFPLPDVRVL</sequence>
<dbReference type="SUPFAM" id="SSF51419">
    <property type="entry name" value="PLP-binding barrel"/>
    <property type="match status" value="1"/>
</dbReference>
<dbReference type="Proteomes" id="UP000198729">
    <property type="component" value="Unassembled WGS sequence"/>
</dbReference>
<dbReference type="InterPro" id="IPR000183">
    <property type="entry name" value="Orn/DAP/Arg_de-COase"/>
</dbReference>
<dbReference type="AlphaFoldDB" id="A0A1G5SCZ5"/>
<dbReference type="PRINTS" id="PR01179">
    <property type="entry name" value="ODADCRBXLASE"/>
</dbReference>
<dbReference type="PANTHER" id="PTHR11482">
    <property type="entry name" value="ARGININE/DIAMINOPIMELATE/ORNITHINE DECARBOXYLASE"/>
    <property type="match status" value="1"/>
</dbReference>
<dbReference type="CDD" id="cd00622">
    <property type="entry name" value="PLPDE_III_ODC"/>
    <property type="match status" value="1"/>
</dbReference>
<proteinExistence type="inferred from homology"/>
<evidence type="ECO:0000256" key="4">
    <source>
        <dbReference type="ARBA" id="ARBA00023239"/>
    </source>
</evidence>
<dbReference type="OrthoDB" id="9802147at2"/>
<dbReference type="PRINTS" id="PR01182">
    <property type="entry name" value="ORNDCRBXLASE"/>
</dbReference>